<keyword evidence="1 2" id="KW-0238">DNA-binding</keyword>
<accession>A0A7Y9WP22</accession>
<comment type="caution">
    <text evidence="5">The sequence shown here is derived from an EMBL/GenBank/DDBJ whole genome shotgun (WGS) entry which is preliminary data.</text>
</comment>
<dbReference type="Gene3D" id="3.40.50.300">
    <property type="entry name" value="P-loop containing nucleotide triphosphate hydrolases"/>
    <property type="match status" value="1"/>
</dbReference>
<dbReference type="GO" id="GO:0000160">
    <property type="term" value="P:phosphorelay signal transduction system"/>
    <property type="evidence" value="ECO:0007669"/>
    <property type="project" value="InterPro"/>
</dbReference>
<dbReference type="CDD" id="cd00383">
    <property type="entry name" value="trans_reg_C"/>
    <property type="match status" value="1"/>
</dbReference>
<dbReference type="Pfam" id="PF13401">
    <property type="entry name" value="AAA_22"/>
    <property type="match status" value="1"/>
</dbReference>
<dbReference type="AlphaFoldDB" id="A0A7Y9WP22"/>
<dbReference type="InterPro" id="IPR036388">
    <property type="entry name" value="WH-like_DNA-bd_sf"/>
</dbReference>
<organism evidence="5 6">
    <name type="scientific">Paraburkholderia bryophila</name>
    <dbReference type="NCBI Taxonomy" id="420952"/>
    <lineage>
        <taxon>Bacteria</taxon>
        <taxon>Pseudomonadati</taxon>
        <taxon>Pseudomonadota</taxon>
        <taxon>Betaproteobacteria</taxon>
        <taxon>Burkholderiales</taxon>
        <taxon>Burkholderiaceae</taxon>
        <taxon>Paraburkholderia</taxon>
    </lineage>
</organism>
<keyword evidence="6" id="KW-1185">Reference proteome</keyword>
<evidence type="ECO:0000256" key="2">
    <source>
        <dbReference type="PROSITE-ProRule" id="PRU01091"/>
    </source>
</evidence>
<name>A0A7Y9WP22_9BURK</name>
<dbReference type="Gene3D" id="1.10.10.10">
    <property type="entry name" value="Winged helix-like DNA-binding domain superfamily/Winged helix DNA-binding domain"/>
    <property type="match status" value="1"/>
</dbReference>
<dbReference type="EMBL" id="JACCAS010000001">
    <property type="protein sequence ID" value="NYH24489.1"/>
    <property type="molecule type" value="Genomic_DNA"/>
</dbReference>
<evidence type="ECO:0000259" key="4">
    <source>
        <dbReference type="PROSITE" id="PS51755"/>
    </source>
</evidence>
<dbReference type="RefSeq" id="WP_179744635.1">
    <property type="nucleotide sequence ID" value="NZ_JACCAS010000001.1"/>
</dbReference>
<evidence type="ECO:0000313" key="6">
    <source>
        <dbReference type="Proteomes" id="UP000540929"/>
    </source>
</evidence>
<proteinExistence type="predicted"/>
<dbReference type="SUPFAM" id="SSF46894">
    <property type="entry name" value="C-terminal effector domain of the bipartite response regulators"/>
    <property type="match status" value="1"/>
</dbReference>
<dbReference type="SUPFAM" id="SSF52540">
    <property type="entry name" value="P-loop containing nucleoside triphosphate hydrolases"/>
    <property type="match status" value="1"/>
</dbReference>
<sequence>MSLPRLTGQVIAFSRFWLARDVGLLISDGAVIELGTRPFAMLAALLEARGRVVSTAELRELVWPGSTIDANTVQAQISAIRRALDDARDLIVTVAGRGYRFAGEIRVLDTPDAGLDLAAANAGSIAASLANSFAASEAAGPSAAATLASSSASTYGATFGASGSRVSSGFAYGAQFGARLGAPLGTQLGTQLGGQLGTPSGTRSASSPAAAWDAPRASRLAAAPAAPAAPSTPAFPALMPTSASASLRSQSIDPSPFIGRHAELSELLALVPTRRIVTLTGASGVGKTRLAIEAASHLGPQFPDGDFCAALASLAQPDRVANAIGAALGLEPAGDLTTSANLAAQIGERRLLLIVDHCDHLSEAAAALIDTLVTNTTGLHVIATCESPLFIGGEAAVPVAALRVPPEQTDETPATLDYDALRLLFTRLAHCLKAAGSHAPLADVSQLAPATFAAAALICRRVDGVPFALELAAATIAGQVRSGMPPEDAIVAFARELDTVMTHRSGGRRIVLPRAAIVHVMLDLSYAALEAPTRTMLRRLGIFATAFSHDAAYEMLSAFGSDYGFEPPEGHQLEHQLHTLMDAGLVNAVDCDGTLRLRLPPAVRRFALDALERNRESAEAGLHHAQFVARDMARRFGAGVAMATAHSRYDIDALRAALEWAVSVDKVELCTELLDNTAPIWAALALVDEYIGWVRAVLARVDSVSMRRIRDEMRLRAVLARALTLKRSASAEIVESWQRTYDLANICADTPYRLRALFCLVMCALDVGEIKHCRWLSGQFSEIAPIAHSPVVSINARRIEGIVTAYGGDFDTALRLLAPVVGLNDEADGVDEEMSREANAVATSYGLSLHLVARAIHAVTLWLVGEPQTAAPLRVTIRDPADESEPLACCIALSLACALAALDDDIALTESCAAALVTRARAAGVKRWLRVGLDFQLWLDARRGDEEAALRLIGGAAKRIARERVQVPDIAFIATLLPRIALHGAPEFAATLGATLRDAVTRSERTGELWYVPELLRLEAMVRLRSGDDSGTVRPLLERALQRARQHGAQRLALRISVDLEALEASAGVGLLRVR</sequence>
<dbReference type="GO" id="GO:0006355">
    <property type="term" value="P:regulation of DNA-templated transcription"/>
    <property type="evidence" value="ECO:0007669"/>
    <property type="project" value="InterPro"/>
</dbReference>
<dbReference type="Proteomes" id="UP000540929">
    <property type="component" value="Unassembled WGS sequence"/>
</dbReference>
<dbReference type="InterPro" id="IPR027417">
    <property type="entry name" value="P-loop_NTPase"/>
</dbReference>
<dbReference type="Pfam" id="PF00486">
    <property type="entry name" value="Trans_reg_C"/>
    <property type="match status" value="1"/>
</dbReference>
<dbReference type="PANTHER" id="PTHR47691">
    <property type="entry name" value="REGULATOR-RELATED"/>
    <property type="match status" value="1"/>
</dbReference>
<evidence type="ECO:0000313" key="5">
    <source>
        <dbReference type="EMBL" id="NYH24489.1"/>
    </source>
</evidence>
<evidence type="ECO:0000256" key="1">
    <source>
        <dbReference type="ARBA" id="ARBA00023125"/>
    </source>
</evidence>
<dbReference type="PRINTS" id="PR00364">
    <property type="entry name" value="DISEASERSIST"/>
</dbReference>
<dbReference type="InterPro" id="IPR001867">
    <property type="entry name" value="OmpR/PhoB-type_DNA-bd"/>
</dbReference>
<feature type="DNA-binding region" description="OmpR/PhoB-type" evidence="2">
    <location>
        <begin position="8"/>
        <end position="103"/>
    </location>
</feature>
<evidence type="ECO:0000256" key="3">
    <source>
        <dbReference type="SAM" id="MobiDB-lite"/>
    </source>
</evidence>
<dbReference type="InterPro" id="IPR049945">
    <property type="entry name" value="AAA_22"/>
</dbReference>
<feature type="region of interest" description="Disordered" evidence="3">
    <location>
        <begin position="190"/>
        <end position="211"/>
    </location>
</feature>
<dbReference type="PROSITE" id="PS51755">
    <property type="entry name" value="OMPR_PHOB"/>
    <property type="match status" value="1"/>
</dbReference>
<gene>
    <name evidence="5" type="ORF">GGD40_003968</name>
</gene>
<dbReference type="GO" id="GO:0003677">
    <property type="term" value="F:DNA binding"/>
    <property type="evidence" value="ECO:0007669"/>
    <property type="project" value="UniProtKB-UniRule"/>
</dbReference>
<dbReference type="PANTHER" id="PTHR47691:SF3">
    <property type="entry name" value="HTH-TYPE TRANSCRIPTIONAL REGULATOR RV0890C-RELATED"/>
    <property type="match status" value="1"/>
</dbReference>
<reference evidence="5 6" key="1">
    <citation type="submission" date="2020-07" db="EMBL/GenBank/DDBJ databases">
        <title>Exploring microbial biodiversity for novel pathways involved in the catabolism of aromatic compounds derived from lignin.</title>
        <authorList>
            <person name="Elkins J."/>
        </authorList>
    </citation>
    <scope>NUCLEOTIDE SEQUENCE [LARGE SCALE GENOMIC DNA]</scope>
    <source>
        <strain evidence="5 6">H2C3C</strain>
    </source>
</reference>
<dbReference type="InterPro" id="IPR016032">
    <property type="entry name" value="Sig_transdc_resp-reg_C-effctor"/>
</dbReference>
<protein>
    <submittedName>
        <fullName evidence="5">Putative ATPase/DNA-binding winged helix-turn-helix (WHTH) protein</fullName>
    </submittedName>
</protein>
<dbReference type="SMART" id="SM00862">
    <property type="entry name" value="Trans_reg_C"/>
    <property type="match status" value="1"/>
</dbReference>
<feature type="domain" description="OmpR/PhoB-type" evidence="4">
    <location>
        <begin position="8"/>
        <end position="103"/>
    </location>
</feature>